<dbReference type="InterPro" id="IPR017871">
    <property type="entry name" value="ABC_transporter-like_CS"/>
</dbReference>
<dbReference type="CDD" id="cd03257">
    <property type="entry name" value="ABC_NikE_OppD_transporters"/>
    <property type="match status" value="1"/>
</dbReference>
<dbReference type="NCBIfam" id="TIGR01727">
    <property type="entry name" value="oligo_HPY"/>
    <property type="match status" value="1"/>
</dbReference>
<protein>
    <submittedName>
        <fullName evidence="7">ATP-binding cassette domain-containing protein</fullName>
    </submittedName>
</protein>
<comment type="similarity">
    <text evidence="1">Belongs to the ABC transporter superfamily.</text>
</comment>
<keyword evidence="4 7" id="KW-0067">ATP-binding</keyword>
<evidence type="ECO:0000313" key="7">
    <source>
        <dbReference type="EMBL" id="MDV7219450.1"/>
    </source>
</evidence>
<evidence type="ECO:0000259" key="6">
    <source>
        <dbReference type="PROSITE" id="PS50893"/>
    </source>
</evidence>
<dbReference type="InterPro" id="IPR003593">
    <property type="entry name" value="AAA+_ATPase"/>
</dbReference>
<dbReference type="InterPro" id="IPR027417">
    <property type="entry name" value="P-loop_NTPase"/>
</dbReference>
<dbReference type="InterPro" id="IPR050319">
    <property type="entry name" value="ABC_transp_ATP-bind"/>
</dbReference>
<dbReference type="Proteomes" id="UP001187346">
    <property type="component" value="Unassembled WGS sequence"/>
</dbReference>
<dbReference type="PROSITE" id="PS50893">
    <property type="entry name" value="ABC_TRANSPORTER_2"/>
    <property type="match status" value="1"/>
</dbReference>
<organism evidence="7 8">
    <name type="scientific">Streptomyces prunicolor</name>
    <dbReference type="NCBI Taxonomy" id="67348"/>
    <lineage>
        <taxon>Bacteria</taxon>
        <taxon>Bacillati</taxon>
        <taxon>Actinomycetota</taxon>
        <taxon>Actinomycetes</taxon>
        <taxon>Kitasatosporales</taxon>
        <taxon>Streptomycetaceae</taxon>
        <taxon>Streptomyces</taxon>
    </lineage>
</organism>
<dbReference type="InterPro" id="IPR013563">
    <property type="entry name" value="Oligopep_ABC_C"/>
</dbReference>
<evidence type="ECO:0000256" key="5">
    <source>
        <dbReference type="SAM" id="MobiDB-lite"/>
    </source>
</evidence>
<keyword evidence="3" id="KW-0547">Nucleotide-binding</keyword>
<dbReference type="PROSITE" id="PS00211">
    <property type="entry name" value="ABC_TRANSPORTER_1"/>
    <property type="match status" value="1"/>
</dbReference>
<gene>
    <name evidence="7" type="ORF">R5A26_26280</name>
</gene>
<dbReference type="Pfam" id="PF00005">
    <property type="entry name" value="ABC_tran"/>
    <property type="match status" value="1"/>
</dbReference>
<dbReference type="Gene3D" id="3.40.50.300">
    <property type="entry name" value="P-loop containing nucleotide triphosphate hydrolases"/>
    <property type="match status" value="1"/>
</dbReference>
<dbReference type="InterPro" id="IPR003439">
    <property type="entry name" value="ABC_transporter-like_ATP-bd"/>
</dbReference>
<name>A0ABU4FHB4_9ACTN</name>
<dbReference type="SUPFAM" id="SSF52540">
    <property type="entry name" value="P-loop containing nucleoside triphosphate hydrolases"/>
    <property type="match status" value="1"/>
</dbReference>
<dbReference type="RefSeq" id="WP_317773373.1">
    <property type="nucleotide sequence ID" value="NZ_JAWMAJ010000094.1"/>
</dbReference>
<comment type="caution">
    <text evidence="7">The sequence shown here is derived from an EMBL/GenBank/DDBJ whole genome shotgun (WGS) entry which is preliminary data.</text>
</comment>
<accession>A0ABU4FHB4</accession>
<evidence type="ECO:0000313" key="8">
    <source>
        <dbReference type="Proteomes" id="UP001187346"/>
    </source>
</evidence>
<dbReference type="GO" id="GO:0005524">
    <property type="term" value="F:ATP binding"/>
    <property type="evidence" value="ECO:0007669"/>
    <property type="project" value="UniProtKB-KW"/>
</dbReference>
<keyword evidence="2" id="KW-0813">Transport</keyword>
<keyword evidence="8" id="KW-1185">Reference proteome</keyword>
<evidence type="ECO:0000256" key="2">
    <source>
        <dbReference type="ARBA" id="ARBA00022448"/>
    </source>
</evidence>
<feature type="domain" description="ABC transporter" evidence="6">
    <location>
        <begin position="27"/>
        <end position="272"/>
    </location>
</feature>
<reference evidence="7 8" key="1">
    <citation type="submission" date="2023-10" db="EMBL/GenBank/DDBJ databases">
        <title>Characterization of rhizosphere-enriched actinobacteria from wheat plants lab-grown on chernevaya soil.</title>
        <authorList>
            <person name="Tikhonova E.N."/>
            <person name="Konopkin A."/>
            <person name="Kravchenko I.K."/>
        </authorList>
    </citation>
    <scope>NUCLEOTIDE SEQUENCE [LARGE SCALE GENOMIC DNA]</scope>
    <source>
        <strain evidence="7 8">RR29</strain>
    </source>
</reference>
<dbReference type="SMART" id="SM00382">
    <property type="entry name" value="AAA"/>
    <property type="match status" value="1"/>
</dbReference>
<dbReference type="EMBL" id="JAWMAJ010000094">
    <property type="protein sequence ID" value="MDV7219450.1"/>
    <property type="molecule type" value="Genomic_DNA"/>
</dbReference>
<evidence type="ECO:0000256" key="1">
    <source>
        <dbReference type="ARBA" id="ARBA00005417"/>
    </source>
</evidence>
<dbReference type="Pfam" id="PF08352">
    <property type="entry name" value="oligo_HPY"/>
    <property type="match status" value="1"/>
</dbReference>
<feature type="region of interest" description="Disordered" evidence="5">
    <location>
        <begin position="1"/>
        <end position="21"/>
    </location>
</feature>
<dbReference type="PANTHER" id="PTHR43776">
    <property type="entry name" value="TRANSPORT ATP-BINDING PROTEIN"/>
    <property type="match status" value="1"/>
</dbReference>
<dbReference type="PANTHER" id="PTHR43776:SF7">
    <property type="entry name" value="D,D-DIPEPTIDE TRANSPORT ATP-BINDING PROTEIN DDPF-RELATED"/>
    <property type="match status" value="1"/>
</dbReference>
<evidence type="ECO:0000256" key="4">
    <source>
        <dbReference type="ARBA" id="ARBA00022840"/>
    </source>
</evidence>
<sequence>MSEPRLDLTVAEPTAPPPAADTGAPLLELAGIGHEFGRRPGRSGVRAVDDISLALNPGETVGLVGESGCGKSTLGRIATRLYRPTRGAVRFEGKDMTHKPKSADLKAFRRAVQMVFQDPNGSLNPRLPVGASIEEPLRARGVPRTERRERLAEVLEEVGLDASAAGRYPHEFSGGQRQRLALARALAPQPSVIVLDEPTSALDVSIQAQILNLLQEIQQRDRIAYLFISHNLGVVRHLSQRVAVMYLGSIVEIAPAQQLFEAPQHPYSMALLSSVLEPGDGTGPGEQIVLKGELPSPTDIPTGCPFSSRCWLADDHCRSERPALTEQTPGHLTACHKPGGHS</sequence>
<evidence type="ECO:0000256" key="3">
    <source>
        <dbReference type="ARBA" id="ARBA00022741"/>
    </source>
</evidence>
<proteinExistence type="inferred from homology"/>